<feature type="non-terminal residue" evidence="4">
    <location>
        <position position="1"/>
    </location>
</feature>
<reference evidence="4 5" key="1">
    <citation type="submission" date="2019-03" db="EMBL/GenBank/DDBJ databases">
        <title>Genomic Encyclopedia of Type Strains, Phase IV (KMG-IV): sequencing the most valuable type-strain genomes for metagenomic binning, comparative biology and taxonomic classification.</title>
        <authorList>
            <person name="Goeker M."/>
        </authorList>
    </citation>
    <scope>NUCLEOTIDE SEQUENCE [LARGE SCALE GENOMIC DNA]</scope>
    <source>
        <strain evidence="4 5">DSM 21153</strain>
    </source>
</reference>
<evidence type="ECO:0000313" key="4">
    <source>
        <dbReference type="EMBL" id="TCM77575.1"/>
    </source>
</evidence>
<evidence type="ECO:0000256" key="3">
    <source>
        <dbReference type="SAM" id="MobiDB-lite"/>
    </source>
</evidence>
<name>A0A4R1YKN5_9RHOB</name>
<dbReference type="Proteomes" id="UP000295277">
    <property type="component" value="Unassembled WGS sequence"/>
</dbReference>
<accession>A0A4R1YKN5</accession>
<evidence type="ECO:0000313" key="5">
    <source>
        <dbReference type="Proteomes" id="UP000295277"/>
    </source>
</evidence>
<protein>
    <recommendedName>
        <fullName evidence="6">Methyl-accepting chemotaxis protein (MCP) signaling protein</fullName>
    </recommendedName>
</protein>
<evidence type="ECO:0008006" key="6">
    <source>
        <dbReference type="Google" id="ProtNLM"/>
    </source>
</evidence>
<comment type="caution">
    <text evidence="4">The sequence shown here is derived from an EMBL/GenBank/DDBJ whole genome shotgun (WGS) entry which is preliminary data.</text>
</comment>
<organism evidence="4 5">
    <name type="scientific">Rhodovulum steppense</name>
    <dbReference type="NCBI Taxonomy" id="540251"/>
    <lineage>
        <taxon>Bacteria</taxon>
        <taxon>Pseudomonadati</taxon>
        <taxon>Pseudomonadota</taxon>
        <taxon>Alphaproteobacteria</taxon>
        <taxon>Rhodobacterales</taxon>
        <taxon>Paracoccaceae</taxon>
        <taxon>Rhodovulum</taxon>
    </lineage>
</organism>
<dbReference type="InterPro" id="IPR051310">
    <property type="entry name" value="MCP_chemotaxis"/>
</dbReference>
<comment type="similarity">
    <text evidence="2">Belongs to the methyl-accepting chemotaxis (MCP) protein family.</text>
</comment>
<dbReference type="PANTHER" id="PTHR43531:SF11">
    <property type="entry name" value="METHYL-ACCEPTING CHEMOTAXIS PROTEIN 3"/>
    <property type="match status" value="1"/>
</dbReference>
<gene>
    <name evidence="4" type="ORF">EV216_1291</name>
</gene>
<dbReference type="SUPFAM" id="SSF58104">
    <property type="entry name" value="Methyl-accepting chemotaxis protein (MCP) signaling domain"/>
    <property type="match status" value="1"/>
</dbReference>
<dbReference type="EMBL" id="SLVM01000029">
    <property type="protein sequence ID" value="TCM77575.1"/>
    <property type="molecule type" value="Genomic_DNA"/>
</dbReference>
<feature type="region of interest" description="Disordered" evidence="3">
    <location>
        <begin position="52"/>
        <end position="92"/>
    </location>
</feature>
<evidence type="ECO:0000256" key="1">
    <source>
        <dbReference type="ARBA" id="ARBA00022500"/>
    </source>
</evidence>
<keyword evidence="1" id="KW-0145">Chemotaxis</keyword>
<sequence length="92" mass="9371">SVGLGEINVGVTQLDQVTQQNAAMVEEATAAGMALDQEAAALERLVSSFQVRRGVGSTTGPKPERGAHPRGRTAGQGAGNAPAPARRIHAAE</sequence>
<evidence type="ECO:0000256" key="2">
    <source>
        <dbReference type="ARBA" id="ARBA00029447"/>
    </source>
</evidence>
<dbReference type="AlphaFoldDB" id="A0A4R1YKN5"/>
<dbReference type="GO" id="GO:0006935">
    <property type="term" value="P:chemotaxis"/>
    <property type="evidence" value="ECO:0007669"/>
    <property type="project" value="UniProtKB-KW"/>
</dbReference>
<proteinExistence type="inferred from homology"/>
<keyword evidence="5" id="KW-1185">Reference proteome</keyword>
<dbReference type="PANTHER" id="PTHR43531">
    <property type="entry name" value="PROTEIN ICFG"/>
    <property type="match status" value="1"/>
</dbReference>